<dbReference type="RefSeq" id="WP_379949549.1">
    <property type="nucleotide sequence ID" value="NZ_JBHMAF010000066.1"/>
</dbReference>
<gene>
    <name evidence="1" type="ORF">ACFFMS_12455</name>
</gene>
<evidence type="ECO:0000313" key="2">
    <source>
        <dbReference type="Proteomes" id="UP001589609"/>
    </source>
</evidence>
<reference evidence="1 2" key="1">
    <citation type="submission" date="2024-09" db="EMBL/GenBank/DDBJ databases">
        <authorList>
            <person name="Sun Q."/>
            <person name="Mori K."/>
        </authorList>
    </citation>
    <scope>NUCLEOTIDE SEQUENCE [LARGE SCALE GENOMIC DNA]</scope>
    <source>
        <strain evidence="1 2">JCM 11201</strain>
    </source>
</reference>
<accession>A0ABV5WF59</accession>
<proteinExistence type="predicted"/>
<comment type="caution">
    <text evidence="1">The sequence shown here is derived from an EMBL/GenBank/DDBJ whole genome shotgun (WGS) entry which is preliminary data.</text>
</comment>
<dbReference type="Proteomes" id="UP001589609">
    <property type="component" value="Unassembled WGS sequence"/>
</dbReference>
<dbReference type="EMBL" id="JBHMAF010000066">
    <property type="protein sequence ID" value="MFB9759252.1"/>
    <property type="molecule type" value="Genomic_DNA"/>
</dbReference>
<sequence length="76" mass="8963">MYWENFRELSINCGTDDILTVNLGTDDPTYLESEEAFLFATNIAKRESYSTLLRAEDDIRVYGQNCLTDRMFYFKK</sequence>
<evidence type="ECO:0000313" key="1">
    <source>
        <dbReference type="EMBL" id="MFB9759252.1"/>
    </source>
</evidence>
<organism evidence="1 2">
    <name type="scientific">Ectobacillus funiculus</name>
    <dbReference type="NCBI Taxonomy" id="137993"/>
    <lineage>
        <taxon>Bacteria</taxon>
        <taxon>Bacillati</taxon>
        <taxon>Bacillota</taxon>
        <taxon>Bacilli</taxon>
        <taxon>Bacillales</taxon>
        <taxon>Bacillaceae</taxon>
        <taxon>Ectobacillus</taxon>
    </lineage>
</organism>
<name>A0ABV5WF59_9BACI</name>
<protein>
    <submittedName>
        <fullName evidence="1">Uncharacterized protein</fullName>
    </submittedName>
</protein>
<keyword evidence="2" id="KW-1185">Reference proteome</keyword>